<dbReference type="InterPro" id="IPR009100">
    <property type="entry name" value="AcylCoA_DH/oxidase_NM_dom_sf"/>
</dbReference>
<dbReference type="Pfam" id="PF02770">
    <property type="entry name" value="Acyl-CoA_dh_M"/>
    <property type="match status" value="1"/>
</dbReference>
<keyword evidence="4 11" id="KW-0285">Flavoprotein</keyword>
<sequence>MQRTIFTEDHDAFRDSVRQFIAKEITPNLPEWEAQGFIPRDFYKKTAEIGINGLQVPEEYGGGGIDSFLFNTVVYEEIGYAAASLGGFQVHLNTVLPYFLEYCNDEQRRRWFPSFADGGLVSAIAMTEPGIGSDLAGVTTTAAVRDGDDYVLNGNKTFITGGINADLVIVVARTSKDPENRRKGLSLLVVEGDMAGFIRGRNLHKIGMKSSDTAELTFDNVRVPVRNLLGAEGAAFGMLAHNLPQERLSIAITGIATATAAVNLAIDYAKERQVFGKPLADFQNTKFVLAECSTEIQAGQALIDQALIALDAGTLTPADAARVKLFCTEVQARVIDKCLQVHGGYGYMSEYPIARLYADARVTRIFGGTSEVMKSVISKSMGL</sequence>
<dbReference type="Pfam" id="PF02771">
    <property type="entry name" value="Acyl-CoA_dh_N"/>
    <property type="match status" value="1"/>
</dbReference>
<evidence type="ECO:0000259" key="13">
    <source>
        <dbReference type="Pfam" id="PF02770"/>
    </source>
</evidence>
<protein>
    <recommendedName>
        <fullName evidence="8">Acyl-[acyl-carrier-protein] dehydrogenase MbtN</fullName>
    </recommendedName>
    <alternativeName>
        <fullName evidence="9">Mycobactin synthase protein N</fullName>
    </alternativeName>
</protein>
<dbReference type="InterPro" id="IPR009075">
    <property type="entry name" value="AcylCo_DH/oxidase_C"/>
</dbReference>
<dbReference type="GO" id="GO:0033539">
    <property type="term" value="P:fatty acid beta-oxidation using acyl-CoA dehydrogenase"/>
    <property type="evidence" value="ECO:0007669"/>
    <property type="project" value="TreeGrafter"/>
</dbReference>
<dbReference type="InterPro" id="IPR037069">
    <property type="entry name" value="AcylCoA_DH/ox_N_sf"/>
</dbReference>
<dbReference type="PANTHER" id="PTHR48083">
    <property type="entry name" value="MEDIUM-CHAIN SPECIFIC ACYL-COA DEHYDROGENASE, MITOCHONDRIAL-RELATED"/>
    <property type="match status" value="1"/>
</dbReference>
<evidence type="ECO:0000313" key="15">
    <source>
        <dbReference type="EMBL" id="KAA0022250.1"/>
    </source>
</evidence>
<dbReference type="AlphaFoldDB" id="A0A5A7S7X9"/>
<evidence type="ECO:0000256" key="11">
    <source>
        <dbReference type="RuleBase" id="RU362125"/>
    </source>
</evidence>
<dbReference type="RefSeq" id="WP_149431011.1">
    <property type="nucleotide sequence ID" value="NZ_VLNY01000006.1"/>
</dbReference>
<dbReference type="GO" id="GO:0003995">
    <property type="term" value="F:acyl-CoA dehydrogenase activity"/>
    <property type="evidence" value="ECO:0007669"/>
    <property type="project" value="InterPro"/>
</dbReference>
<feature type="domain" description="Acyl-CoA dehydrogenase/oxidase N-terminal" evidence="14">
    <location>
        <begin position="7"/>
        <end position="118"/>
    </location>
</feature>
<organism evidence="15 16">
    <name type="scientific">Antrihabitans cavernicola</name>
    <dbReference type="NCBI Taxonomy" id="2495913"/>
    <lineage>
        <taxon>Bacteria</taxon>
        <taxon>Bacillati</taxon>
        <taxon>Actinomycetota</taxon>
        <taxon>Actinomycetes</taxon>
        <taxon>Mycobacteriales</taxon>
        <taxon>Nocardiaceae</taxon>
        <taxon>Antrihabitans</taxon>
    </lineage>
</organism>
<dbReference type="Gene3D" id="2.40.110.10">
    <property type="entry name" value="Butyryl-CoA Dehydrogenase, subunit A, domain 2"/>
    <property type="match status" value="1"/>
</dbReference>
<dbReference type="PIRSF" id="PIRSF016578">
    <property type="entry name" value="HsaA"/>
    <property type="match status" value="1"/>
</dbReference>
<comment type="cofactor">
    <cofactor evidence="1 11">
        <name>FAD</name>
        <dbReference type="ChEBI" id="CHEBI:57692"/>
    </cofactor>
</comment>
<dbReference type="InterPro" id="IPR006089">
    <property type="entry name" value="Acyl-CoA_DH_CS"/>
</dbReference>
<keyword evidence="5 11" id="KW-0274">FAD</keyword>
<evidence type="ECO:0000256" key="2">
    <source>
        <dbReference type="ARBA" id="ARBA00005102"/>
    </source>
</evidence>
<dbReference type="InterPro" id="IPR050741">
    <property type="entry name" value="Acyl-CoA_dehydrogenase"/>
</dbReference>
<feature type="domain" description="Acyl-CoA oxidase/dehydrogenase middle" evidence="13">
    <location>
        <begin position="123"/>
        <end position="221"/>
    </location>
</feature>
<evidence type="ECO:0000256" key="4">
    <source>
        <dbReference type="ARBA" id="ARBA00022630"/>
    </source>
</evidence>
<evidence type="ECO:0000313" key="16">
    <source>
        <dbReference type="Proteomes" id="UP000322244"/>
    </source>
</evidence>
<dbReference type="SUPFAM" id="SSF56645">
    <property type="entry name" value="Acyl-CoA dehydrogenase NM domain-like"/>
    <property type="match status" value="1"/>
</dbReference>
<dbReference type="OrthoDB" id="8876745at2"/>
<keyword evidence="6 11" id="KW-0560">Oxidoreductase</keyword>
<dbReference type="Proteomes" id="UP000322244">
    <property type="component" value="Unassembled WGS sequence"/>
</dbReference>
<reference evidence="15 16" key="1">
    <citation type="submission" date="2019-07" db="EMBL/GenBank/DDBJ databases">
        <title>Rhodococcus cavernicolus sp. nov., isolated from a cave.</title>
        <authorList>
            <person name="Lee S.D."/>
        </authorList>
    </citation>
    <scope>NUCLEOTIDE SEQUENCE [LARGE SCALE GENOMIC DNA]</scope>
    <source>
        <strain evidence="15 16">C1-24</strain>
    </source>
</reference>
<dbReference type="InterPro" id="IPR006091">
    <property type="entry name" value="Acyl-CoA_Oxase/DH_mid-dom"/>
</dbReference>
<dbReference type="PANTHER" id="PTHR48083:SF20">
    <property type="entry name" value="LONG-CHAIN SPECIFIC ACYL-COA DEHYDROGENASE, MITOCHONDRIAL"/>
    <property type="match status" value="1"/>
</dbReference>
<keyword evidence="16" id="KW-1185">Reference proteome</keyword>
<dbReference type="PROSITE" id="PS00073">
    <property type="entry name" value="ACYL_COA_DH_2"/>
    <property type="match status" value="1"/>
</dbReference>
<evidence type="ECO:0000256" key="5">
    <source>
        <dbReference type="ARBA" id="ARBA00022827"/>
    </source>
</evidence>
<gene>
    <name evidence="15" type="ORF">FOY51_14800</name>
</gene>
<dbReference type="SUPFAM" id="SSF47203">
    <property type="entry name" value="Acyl-CoA dehydrogenase C-terminal domain-like"/>
    <property type="match status" value="1"/>
</dbReference>
<evidence type="ECO:0000256" key="1">
    <source>
        <dbReference type="ARBA" id="ARBA00001974"/>
    </source>
</evidence>
<dbReference type="Gene3D" id="1.10.540.10">
    <property type="entry name" value="Acyl-CoA dehydrogenase/oxidase, N-terminal domain"/>
    <property type="match status" value="1"/>
</dbReference>
<dbReference type="EMBL" id="VLNY01000006">
    <property type="protein sequence ID" value="KAA0022250.1"/>
    <property type="molecule type" value="Genomic_DNA"/>
</dbReference>
<dbReference type="Gene3D" id="1.20.140.10">
    <property type="entry name" value="Butyryl-CoA Dehydrogenase, subunit A, domain 3"/>
    <property type="match status" value="1"/>
</dbReference>
<evidence type="ECO:0000256" key="6">
    <source>
        <dbReference type="ARBA" id="ARBA00023002"/>
    </source>
</evidence>
<proteinExistence type="inferred from homology"/>
<dbReference type="FunFam" id="2.40.110.10:FF:000002">
    <property type="entry name" value="Acyl-CoA dehydrogenase fadE12"/>
    <property type="match status" value="1"/>
</dbReference>
<evidence type="ECO:0000256" key="8">
    <source>
        <dbReference type="ARBA" id="ARBA00040394"/>
    </source>
</evidence>
<comment type="similarity">
    <text evidence="3 11">Belongs to the acyl-CoA dehydrogenase family.</text>
</comment>
<evidence type="ECO:0000259" key="12">
    <source>
        <dbReference type="Pfam" id="PF00441"/>
    </source>
</evidence>
<name>A0A5A7S7X9_9NOCA</name>
<dbReference type="FunFam" id="1.20.140.10:FF:000001">
    <property type="entry name" value="Acyl-CoA dehydrogenase"/>
    <property type="match status" value="1"/>
</dbReference>
<dbReference type="InterPro" id="IPR036250">
    <property type="entry name" value="AcylCo_DH-like_C"/>
</dbReference>
<comment type="pathway">
    <text evidence="2">Siderophore biosynthesis; mycobactin biosynthesis.</text>
</comment>
<feature type="domain" description="Acyl-CoA dehydrogenase/oxidase C-terminal" evidence="12">
    <location>
        <begin position="240"/>
        <end position="381"/>
    </location>
</feature>
<dbReference type="InterPro" id="IPR046373">
    <property type="entry name" value="Acyl-CoA_Oxase/DH_mid-dom_sf"/>
</dbReference>
<evidence type="ECO:0000256" key="10">
    <source>
        <dbReference type="ARBA" id="ARBA00052546"/>
    </source>
</evidence>
<comment type="function">
    <text evidence="7">Catalyzes the dehydrogenation at the alpha-beta position of ACP-bound acyl chains. This results in the introduction of a double bond in the lipidic chain, which is further transferred to the epsilon-amino group of lysine residue in the mycobactin core by MbtK.</text>
</comment>
<evidence type="ECO:0000256" key="9">
    <source>
        <dbReference type="ARBA" id="ARBA00042660"/>
    </source>
</evidence>
<evidence type="ECO:0000256" key="7">
    <source>
        <dbReference type="ARBA" id="ARBA00037085"/>
    </source>
</evidence>
<comment type="caution">
    <text evidence="15">The sequence shown here is derived from an EMBL/GenBank/DDBJ whole genome shotgun (WGS) entry which is preliminary data.</text>
</comment>
<dbReference type="Pfam" id="PF00441">
    <property type="entry name" value="Acyl-CoA_dh_1"/>
    <property type="match status" value="1"/>
</dbReference>
<evidence type="ECO:0000259" key="14">
    <source>
        <dbReference type="Pfam" id="PF02771"/>
    </source>
</evidence>
<dbReference type="GO" id="GO:0050660">
    <property type="term" value="F:flavin adenine dinucleotide binding"/>
    <property type="evidence" value="ECO:0007669"/>
    <property type="project" value="InterPro"/>
</dbReference>
<comment type="catalytic activity">
    <reaction evidence="10">
        <text>a 2,3-saturated acyl-CoA + A = a 2,3-dehydroacyl-CoA + AH2</text>
        <dbReference type="Rhea" id="RHEA:48608"/>
        <dbReference type="ChEBI" id="CHEBI:13193"/>
        <dbReference type="ChEBI" id="CHEBI:17499"/>
        <dbReference type="ChEBI" id="CHEBI:60015"/>
        <dbReference type="ChEBI" id="CHEBI:65111"/>
    </reaction>
</comment>
<accession>A0A5A7S7X9</accession>
<dbReference type="GO" id="GO:0005737">
    <property type="term" value="C:cytoplasm"/>
    <property type="evidence" value="ECO:0007669"/>
    <property type="project" value="TreeGrafter"/>
</dbReference>
<evidence type="ECO:0000256" key="3">
    <source>
        <dbReference type="ARBA" id="ARBA00009347"/>
    </source>
</evidence>
<dbReference type="InterPro" id="IPR013786">
    <property type="entry name" value="AcylCoA_DH/ox_N"/>
</dbReference>